<proteinExistence type="predicted"/>
<accession>A0A2S5KXC7</accession>
<keyword evidence="1 6" id="KW-0597">Phosphoprotein</keyword>
<feature type="modified residue" description="4-aspartylphosphate" evidence="6">
    <location>
        <position position="52"/>
    </location>
</feature>
<dbReference type="Gene3D" id="3.40.50.2300">
    <property type="match status" value="1"/>
</dbReference>
<keyword evidence="2" id="KW-0902">Two-component regulatory system</keyword>
<dbReference type="PRINTS" id="PR01590">
    <property type="entry name" value="HTHFIS"/>
</dbReference>
<dbReference type="InterPro" id="IPR002197">
    <property type="entry name" value="HTH_Fis"/>
</dbReference>
<dbReference type="Proteomes" id="UP000238196">
    <property type="component" value="Unassembled WGS sequence"/>
</dbReference>
<dbReference type="InterPro" id="IPR039420">
    <property type="entry name" value="WalR-like"/>
</dbReference>
<gene>
    <name evidence="8" type="ORF">C4K68_01685</name>
</gene>
<dbReference type="GO" id="GO:0005829">
    <property type="term" value="C:cytosol"/>
    <property type="evidence" value="ECO:0007669"/>
    <property type="project" value="TreeGrafter"/>
</dbReference>
<reference evidence="8 9" key="1">
    <citation type="submission" date="2018-02" db="EMBL/GenBank/DDBJ databases">
        <title>novel marine gammaproteobacteria from coastal saline agro ecosystem.</title>
        <authorList>
            <person name="Krishnan R."/>
            <person name="Ramesh Kumar N."/>
        </authorList>
    </citation>
    <scope>NUCLEOTIDE SEQUENCE [LARGE SCALE GENOMIC DNA]</scope>
    <source>
        <strain evidence="8 9">228</strain>
    </source>
</reference>
<evidence type="ECO:0000256" key="5">
    <source>
        <dbReference type="ARBA" id="ARBA00023163"/>
    </source>
</evidence>
<evidence type="ECO:0000256" key="2">
    <source>
        <dbReference type="ARBA" id="ARBA00023012"/>
    </source>
</evidence>
<evidence type="ECO:0000313" key="9">
    <source>
        <dbReference type="Proteomes" id="UP000238196"/>
    </source>
</evidence>
<keyword evidence="5" id="KW-0804">Transcription</keyword>
<name>A0A2S5KXC7_9PROT</name>
<dbReference type="PROSITE" id="PS50110">
    <property type="entry name" value="RESPONSE_REGULATORY"/>
    <property type="match status" value="1"/>
</dbReference>
<dbReference type="Pfam" id="PF00072">
    <property type="entry name" value="Response_reg"/>
    <property type="match status" value="1"/>
</dbReference>
<keyword evidence="4" id="KW-0238">DNA-binding</keyword>
<dbReference type="SUPFAM" id="SSF52172">
    <property type="entry name" value="CheY-like"/>
    <property type="match status" value="1"/>
</dbReference>
<dbReference type="AlphaFoldDB" id="A0A2S5KXC7"/>
<dbReference type="SMART" id="SM00448">
    <property type="entry name" value="REC"/>
    <property type="match status" value="1"/>
</dbReference>
<dbReference type="EMBL" id="PRLP01000005">
    <property type="protein sequence ID" value="PPC79159.1"/>
    <property type="molecule type" value="Genomic_DNA"/>
</dbReference>
<evidence type="ECO:0000313" key="8">
    <source>
        <dbReference type="EMBL" id="PPC79159.1"/>
    </source>
</evidence>
<dbReference type="OrthoDB" id="9802426at2"/>
<dbReference type="SUPFAM" id="SSF46689">
    <property type="entry name" value="Homeodomain-like"/>
    <property type="match status" value="1"/>
</dbReference>
<dbReference type="GO" id="GO:0000156">
    <property type="term" value="F:phosphorelay response regulator activity"/>
    <property type="evidence" value="ECO:0007669"/>
    <property type="project" value="TreeGrafter"/>
</dbReference>
<feature type="domain" description="Response regulatory" evidence="7">
    <location>
        <begin position="3"/>
        <end position="117"/>
    </location>
</feature>
<sequence length="175" mass="19433">MSSWLVVEDDEVFGTLLVRGLQRKGYAARLATTPVQALQQLAEQEFEFATLDLHLDNESGLALLPQLLAQQPELQVLVLTGYASIATCVDAIKLGAVQYLPKPARVDDIIAALDTAEPDPEQPLTQQPLSPSRLEWEHIQQVLKQHEGNVSATARALNMHRRTLQRKLQKKPVAK</sequence>
<dbReference type="PANTHER" id="PTHR48111:SF1">
    <property type="entry name" value="TWO-COMPONENT RESPONSE REGULATOR ORR33"/>
    <property type="match status" value="1"/>
</dbReference>
<evidence type="ECO:0000256" key="3">
    <source>
        <dbReference type="ARBA" id="ARBA00023015"/>
    </source>
</evidence>
<dbReference type="Gene3D" id="1.10.10.60">
    <property type="entry name" value="Homeodomain-like"/>
    <property type="match status" value="1"/>
</dbReference>
<dbReference type="InterPro" id="IPR011006">
    <property type="entry name" value="CheY-like_superfamily"/>
</dbReference>
<dbReference type="InterPro" id="IPR009057">
    <property type="entry name" value="Homeodomain-like_sf"/>
</dbReference>
<evidence type="ECO:0000259" key="7">
    <source>
        <dbReference type="PROSITE" id="PS50110"/>
    </source>
</evidence>
<keyword evidence="3" id="KW-0805">Transcription regulation</keyword>
<dbReference type="GO" id="GO:0006355">
    <property type="term" value="P:regulation of DNA-templated transcription"/>
    <property type="evidence" value="ECO:0007669"/>
    <property type="project" value="TreeGrafter"/>
</dbReference>
<dbReference type="GO" id="GO:0000976">
    <property type="term" value="F:transcription cis-regulatory region binding"/>
    <property type="evidence" value="ECO:0007669"/>
    <property type="project" value="TreeGrafter"/>
</dbReference>
<dbReference type="PANTHER" id="PTHR48111">
    <property type="entry name" value="REGULATOR OF RPOS"/>
    <property type="match status" value="1"/>
</dbReference>
<evidence type="ECO:0000256" key="4">
    <source>
        <dbReference type="ARBA" id="ARBA00023125"/>
    </source>
</evidence>
<comment type="caution">
    <text evidence="8">The sequence shown here is derived from an EMBL/GenBank/DDBJ whole genome shotgun (WGS) entry which is preliminary data.</text>
</comment>
<evidence type="ECO:0000256" key="6">
    <source>
        <dbReference type="PROSITE-ProRule" id="PRU00169"/>
    </source>
</evidence>
<dbReference type="GO" id="GO:0032993">
    <property type="term" value="C:protein-DNA complex"/>
    <property type="evidence" value="ECO:0007669"/>
    <property type="project" value="TreeGrafter"/>
</dbReference>
<evidence type="ECO:0000256" key="1">
    <source>
        <dbReference type="ARBA" id="ARBA00022553"/>
    </source>
</evidence>
<organism evidence="8 9">
    <name type="scientific">Proteobacteria bacterium 228</name>
    <dbReference type="NCBI Taxonomy" id="2083153"/>
    <lineage>
        <taxon>Bacteria</taxon>
        <taxon>Pseudomonadati</taxon>
        <taxon>Pseudomonadota</taxon>
    </lineage>
</organism>
<protein>
    <submittedName>
        <fullName evidence="8">Two-component system response regulator</fullName>
    </submittedName>
</protein>
<dbReference type="Pfam" id="PF02954">
    <property type="entry name" value="HTH_8"/>
    <property type="match status" value="1"/>
</dbReference>
<dbReference type="InterPro" id="IPR001789">
    <property type="entry name" value="Sig_transdc_resp-reg_receiver"/>
</dbReference>